<keyword evidence="3" id="KW-1185">Reference proteome</keyword>
<dbReference type="Proteomes" id="UP000242770">
    <property type="component" value="Unassembled WGS sequence"/>
</dbReference>
<sequence length="83" mass="9434">MTVRRSNNADRQHNGQRAKHGSGSEFDVKRRALRGHFTPKRRQRARVQGLARLASAEAVFFARNCMQGKLTGWLSGGINWLTR</sequence>
<evidence type="ECO:0000313" key="2">
    <source>
        <dbReference type="EMBL" id="CDW99694.1"/>
    </source>
</evidence>
<evidence type="ECO:0000256" key="1">
    <source>
        <dbReference type="SAM" id="MobiDB-lite"/>
    </source>
</evidence>
<proteinExistence type="predicted"/>
<protein>
    <submittedName>
        <fullName evidence="2">Uncharacterized protein</fullName>
    </submittedName>
</protein>
<dbReference type="EMBL" id="CCFA01004982">
    <property type="protein sequence ID" value="CDW99694.1"/>
    <property type="molecule type" value="Genomic_DNA"/>
</dbReference>
<feature type="region of interest" description="Disordered" evidence="1">
    <location>
        <begin position="1"/>
        <end position="31"/>
    </location>
</feature>
<organism evidence="2 3">
    <name type="scientific">Sporisorium scitamineum</name>
    <dbReference type="NCBI Taxonomy" id="49012"/>
    <lineage>
        <taxon>Eukaryota</taxon>
        <taxon>Fungi</taxon>
        <taxon>Dikarya</taxon>
        <taxon>Basidiomycota</taxon>
        <taxon>Ustilaginomycotina</taxon>
        <taxon>Ustilaginomycetes</taxon>
        <taxon>Ustilaginales</taxon>
        <taxon>Ustilaginaceae</taxon>
        <taxon>Sporisorium</taxon>
    </lineage>
</organism>
<reference evidence="3" key="1">
    <citation type="submission" date="2014-06" db="EMBL/GenBank/DDBJ databases">
        <authorList>
            <person name="Berkman P.J."/>
        </authorList>
    </citation>
    <scope>NUCLEOTIDE SEQUENCE [LARGE SCALE GENOMIC DNA]</scope>
</reference>
<accession>A0A0F7SD41</accession>
<dbReference type="AlphaFoldDB" id="A0A0F7SD41"/>
<gene>
    <name evidence="2" type="primary">SSCI82440.1</name>
</gene>
<evidence type="ECO:0000313" key="3">
    <source>
        <dbReference type="Proteomes" id="UP000242770"/>
    </source>
</evidence>
<name>A0A0F7SD41_9BASI</name>